<organism evidence="2">
    <name type="scientific">marine metagenome</name>
    <dbReference type="NCBI Taxonomy" id="408172"/>
    <lineage>
        <taxon>unclassified sequences</taxon>
        <taxon>metagenomes</taxon>
        <taxon>ecological metagenomes</taxon>
    </lineage>
</organism>
<sequence>MVPEELKIPVKNATENDWNQNTFWHEKWGKSVVHKGIYIFAKEGTPVLSSTDGIVIYKGKFGMGGNVIFILGAKWKIYYYAHLAKDNVSFGKFVKASQTIGLVGTSGNAKEPQLHFGIMTLVPHIWRFDNSTQGWKKMFYINPIQKLLNQA</sequence>
<dbReference type="Gene3D" id="2.70.70.10">
    <property type="entry name" value="Glucose Permease (Domain IIA)"/>
    <property type="match status" value="1"/>
</dbReference>
<dbReference type="AlphaFoldDB" id="A0A382S746"/>
<dbReference type="SUPFAM" id="SSF51261">
    <property type="entry name" value="Duplicated hybrid motif"/>
    <property type="match status" value="1"/>
</dbReference>
<accession>A0A382S746</accession>
<evidence type="ECO:0000313" key="2">
    <source>
        <dbReference type="EMBL" id="SVD05265.1"/>
    </source>
</evidence>
<name>A0A382S746_9ZZZZ</name>
<dbReference type="GO" id="GO:0004222">
    <property type="term" value="F:metalloendopeptidase activity"/>
    <property type="evidence" value="ECO:0007669"/>
    <property type="project" value="TreeGrafter"/>
</dbReference>
<dbReference type="Pfam" id="PF01551">
    <property type="entry name" value="Peptidase_M23"/>
    <property type="match status" value="1"/>
</dbReference>
<gene>
    <name evidence="2" type="ORF">METZ01_LOCUS358119</name>
</gene>
<dbReference type="InterPro" id="IPR050570">
    <property type="entry name" value="Cell_wall_metabolism_enzyme"/>
</dbReference>
<dbReference type="CDD" id="cd12797">
    <property type="entry name" value="M23_peptidase"/>
    <property type="match status" value="1"/>
</dbReference>
<dbReference type="InterPro" id="IPR011055">
    <property type="entry name" value="Dup_hybrid_motif"/>
</dbReference>
<reference evidence="2" key="1">
    <citation type="submission" date="2018-05" db="EMBL/GenBank/DDBJ databases">
        <authorList>
            <person name="Lanie J.A."/>
            <person name="Ng W.-L."/>
            <person name="Kazmierczak K.M."/>
            <person name="Andrzejewski T.M."/>
            <person name="Davidsen T.M."/>
            <person name="Wayne K.J."/>
            <person name="Tettelin H."/>
            <person name="Glass J.I."/>
            <person name="Rusch D."/>
            <person name="Podicherti R."/>
            <person name="Tsui H.-C.T."/>
            <person name="Winkler M.E."/>
        </authorList>
    </citation>
    <scope>NUCLEOTIDE SEQUENCE</scope>
</reference>
<feature type="domain" description="M23ase beta-sheet core" evidence="1">
    <location>
        <begin position="33"/>
        <end position="119"/>
    </location>
</feature>
<proteinExistence type="predicted"/>
<dbReference type="PANTHER" id="PTHR21666">
    <property type="entry name" value="PEPTIDASE-RELATED"/>
    <property type="match status" value="1"/>
</dbReference>
<dbReference type="EMBL" id="UINC01126652">
    <property type="protein sequence ID" value="SVD05265.1"/>
    <property type="molecule type" value="Genomic_DNA"/>
</dbReference>
<dbReference type="PANTHER" id="PTHR21666:SF268">
    <property type="entry name" value="PEPTIDASE M23 DOMAIN-CONTAINING PROTEIN"/>
    <property type="match status" value="1"/>
</dbReference>
<dbReference type="InterPro" id="IPR016047">
    <property type="entry name" value="M23ase_b-sheet_dom"/>
</dbReference>
<evidence type="ECO:0000259" key="1">
    <source>
        <dbReference type="Pfam" id="PF01551"/>
    </source>
</evidence>
<protein>
    <recommendedName>
        <fullName evidence="1">M23ase beta-sheet core domain-containing protein</fullName>
    </recommendedName>
</protein>